<feature type="transmembrane region" description="Helical" evidence="6">
    <location>
        <begin position="452"/>
        <end position="473"/>
    </location>
</feature>
<feature type="transmembrane region" description="Helical" evidence="6">
    <location>
        <begin position="278"/>
        <end position="307"/>
    </location>
</feature>
<dbReference type="Proteomes" id="UP000761534">
    <property type="component" value="Unassembled WGS sequence"/>
</dbReference>
<organism evidence="7 8">
    <name type="scientific">Trichomonascus ciferrii</name>
    <dbReference type="NCBI Taxonomy" id="44093"/>
    <lineage>
        <taxon>Eukaryota</taxon>
        <taxon>Fungi</taxon>
        <taxon>Dikarya</taxon>
        <taxon>Ascomycota</taxon>
        <taxon>Saccharomycotina</taxon>
        <taxon>Dipodascomycetes</taxon>
        <taxon>Dipodascales</taxon>
        <taxon>Trichomonascaceae</taxon>
        <taxon>Trichomonascus</taxon>
        <taxon>Trichomonascus ciferrii complex</taxon>
    </lineage>
</organism>
<evidence type="ECO:0000256" key="3">
    <source>
        <dbReference type="ARBA" id="ARBA00022692"/>
    </source>
</evidence>
<evidence type="ECO:0000256" key="2">
    <source>
        <dbReference type="ARBA" id="ARBA00022448"/>
    </source>
</evidence>
<keyword evidence="2" id="KW-0813">Transport</keyword>
<feature type="transmembrane region" description="Helical" evidence="6">
    <location>
        <begin position="409"/>
        <end position="432"/>
    </location>
</feature>
<keyword evidence="8" id="KW-1185">Reference proteome</keyword>
<dbReference type="EMBL" id="SWFS01000077">
    <property type="protein sequence ID" value="KAA8916958.1"/>
    <property type="molecule type" value="Genomic_DNA"/>
</dbReference>
<proteinExistence type="predicted"/>
<dbReference type="GO" id="GO:0022857">
    <property type="term" value="F:transmembrane transporter activity"/>
    <property type="evidence" value="ECO:0007669"/>
    <property type="project" value="InterPro"/>
</dbReference>
<dbReference type="InterPro" id="IPR002293">
    <property type="entry name" value="AA/rel_permease1"/>
</dbReference>
<dbReference type="VEuPathDB" id="FungiDB:TRICI_000925"/>
<comment type="caution">
    <text evidence="7">The sequence shown here is derived from an EMBL/GenBank/DDBJ whole genome shotgun (WGS) entry which is preliminary data.</text>
</comment>
<dbReference type="GO" id="GO:0016020">
    <property type="term" value="C:membrane"/>
    <property type="evidence" value="ECO:0007669"/>
    <property type="project" value="UniProtKB-SubCell"/>
</dbReference>
<dbReference type="AlphaFoldDB" id="A0A642VAU0"/>
<evidence type="ECO:0000313" key="7">
    <source>
        <dbReference type="EMBL" id="KAA8916958.1"/>
    </source>
</evidence>
<feature type="transmembrane region" description="Helical" evidence="6">
    <location>
        <begin position="197"/>
        <end position="215"/>
    </location>
</feature>
<evidence type="ECO:0000256" key="1">
    <source>
        <dbReference type="ARBA" id="ARBA00004141"/>
    </source>
</evidence>
<dbReference type="Gene3D" id="1.20.1740.10">
    <property type="entry name" value="Amino acid/polyamine transporter I"/>
    <property type="match status" value="1"/>
</dbReference>
<protein>
    <recommendedName>
        <fullName evidence="9">Amino acid permease/ SLC12A domain-containing protein</fullName>
    </recommendedName>
</protein>
<name>A0A642VAU0_9ASCO</name>
<dbReference type="Pfam" id="PF13520">
    <property type="entry name" value="AA_permease_2"/>
    <property type="match status" value="1"/>
</dbReference>
<feature type="transmembrane region" description="Helical" evidence="6">
    <location>
        <begin position="387"/>
        <end position="403"/>
    </location>
</feature>
<keyword evidence="3 6" id="KW-0812">Transmembrane</keyword>
<feature type="transmembrane region" description="Helical" evidence="6">
    <location>
        <begin position="73"/>
        <end position="94"/>
    </location>
</feature>
<accession>A0A642VAU0</accession>
<evidence type="ECO:0000256" key="5">
    <source>
        <dbReference type="ARBA" id="ARBA00023136"/>
    </source>
</evidence>
<gene>
    <name evidence="7" type="ORF">TRICI_000925</name>
</gene>
<feature type="transmembrane region" description="Helical" evidence="6">
    <location>
        <begin position="335"/>
        <end position="354"/>
    </location>
</feature>
<evidence type="ECO:0000313" key="8">
    <source>
        <dbReference type="Proteomes" id="UP000761534"/>
    </source>
</evidence>
<dbReference type="PANTHER" id="PTHR45649">
    <property type="entry name" value="AMINO-ACID PERMEASE BAT1"/>
    <property type="match status" value="1"/>
</dbReference>
<reference evidence="7" key="1">
    <citation type="journal article" date="2019" name="G3 (Bethesda)">
        <title>Genome Assemblies of Two Rare Opportunistic Yeast Pathogens: Diutina rugosa (syn. Candida rugosa) and Trichomonascus ciferrii (syn. Candida ciferrii).</title>
        <authorList>
            <person name="Mixao V."/>
            <person name="Saus E."/>
            <person name="Hansen A.P."/>
            <person name="Lass-Florl C."/>
            <person name="Gabaldon T."/>
        </authorList>
    </citation>
    <scope>NUCLEOTIDE SEQUENCE</scope>
    <source>
        <strain evidence="7">CBS 4856</strain>
    </source>
</reference>
<evidence type="ECO:0008006" key="9">
    <source>
        <dbReference type="Google" id="ProtNLM"/>
    </source>
</evidence>
<keyword evidence="4 6" id="KW-1133">Transmembrane helix</keyword>
<feature type="transmembrane region" description="Helical" evidence="6">
    <location>
        <begin position="479"/>
        <end position="501"/>
    </location>
</feature>
<dbReference type="PANTHER" id="PTHR45649:SF26">
    <property type="entry name" value="OS04G0435100 PROTEIN"/>
    <property type="match status" value="1"/>
</dbReference>
<dbReference type="PIRSF" id="PIRSF006060">
    <property type="entry name" value="AA_transporter"/>
    <property type="match status" value="1"/>
</dbReference>
<evidence type="ECO:0000256" key="6">
    <source>
        <dbReference type="SAM" id="Phobius"/>
    </source>
</evidence>
<feature type="transmembrane region" description="Helical" evidence="6">
    <location>
        <begin position="46"/>
        <end position="67"/>
    </location>
</feature>
<comment type="subcellular location">
    <subcellularLocation>
        <location evidence="1">Membrane</location>
        <topology evidence="1">Multi-pass membrane protein</topology>
    </subcellularLocation>
</comment>
<dbReference type="OrthoDB" id="3257095at2759"/>
<keyword evidence="5 6" id="KW-0472">Membrane</keyword>
<sequence>MIDRVCRMVKDKNVEAQITEDADVAALEQLGYEQELKREWTVLHNFGASFSIISIITGITTLFSYGLTTGGPAVMSIGWLVVNFFTMMVGLAMAEIVSSVPTSGGPYYWAAILSKPNWAPFASWLTGWYNLLGQVGVTTGVSFGLAQLITTTATVKSESFEPTAAKTVGIYAAILVSHGLINTFGVGTLKYFNNSSIILHSLGVCTICISVLAKAPTHQSAKFVFAKFNDMTSVDDSPTWGERTSPAYVAIIGLLMSQYTITGFDASAHMSEETTNAAWSAPIGVITSIGCSFVFGFFVILSLLFSIQDFDALINSKYDQPVLTILIDLFGENGALVLMTLILVCVWHCGLFCLTSNSRMMFAFARDGGIPQFFNNVDKRFQSPIRTVWLAAFLSFCLALPSLGSEVAFSAATSIATVGLYISYALPVLVGLLFPKYFRKGPFDLGKFSKPVAILCCLWVLFITIVFCLPSQTPVNSQTLNYTAVAVAIVGGGALFAWFVSARKWFTGPVRPLDEQAVDEKLNGLTVNEVAN</sequence>
<evidence type="ECO:0000256" key="4">
    <source>
        <dbReference type="ARBA" id="ARBA00022989"/>
    </source>
</evidence>